<evidence type="ECO:0000313" key="3">
    <source>
        <dbReference type="Proteomes" id="UP001604277"/>
    </source>
</evidence>
<feature type="region of interest" description="Disordered" evidence="1">
    <location>
        <begin position="22"/>
        <end position="114"/>
    </location>
</feature>
<sequence length="114" mass="11912">MTPIKKVTAGLSPSPEVLELISSCVAPGPPPATHPGFNDSMLPLQNSTDQGSSEPQDECAEHKTNQRSPAAEEQTGSGDSSKTLSDPVHPKQLDGEEVSSEGTITVQPVSNHEP</sequence>
<dbReference type="AlphaFoldDB" id="A0ABD1RZX0"/>
<feature type="compositionally biased region" description="Polar residues" evidence="1">
    <location>
        <begin position="100"/>
        <end position="114"/>
    </location>
</feature>
<dbReference type="Proteomes" id="UP001604277">
    <property type="component" value="Unassembled WGS sequence"/>
</dbReference>
<protein>
    <submittedName>
        <fullName evidence="2">Protein CHROMATIN REMODELING 4-like</fullName>
    </submittedName>
</protein>
<accession>A0ABD1RZX0</accession>
<gene>
    <name evidence="2" type="ORF">Fot_37763</name>
</gene>
<organism evidence="2 3">
    <name type="scientific">Forsythia ovata</name>
    <dbReference type="NCBI Taxonomy" id="205694"/>
    <lineage>
        <taxon>Eukaryota</taxon>
        <taxon>Viridiplantae</taxon>
        <taxon>Streptophyta</taxon>
        <taxon>Embryophyta</taxon>
        <taxon>Tracheophyta</taxon>
        <taxon>Spermatophyta</taxon>
        <taxon>Magnoliopsida</taxon>
        <taxon>eudicotyledons</taxon>
        <taxon>Gunneridae</taxon>
        <taxon>Pentapetalae</taxon>
        <taxon>asterids</taxon>
        <taxon>lamiids</taxon>
        <taxon>Lamiales</taxon>
        <taxon>Oleaceae</taxon>
        <taxon>Forsythieae</taxon>
        <taxon>Forsythia</taxon>
    </lineage>
</organism>
<evidence type="ECO:0000256" key="1">
    <source>
        <dbReference type="SAM" id="MobiDB-lite"/>
    </source>
</evidence>
<dbReference type="EMBL" id="JBFOLJ010000011">
    <property type="protein sequence ID" value="KAL2494006.1"/>
    <property type="molecule type" value="Genomic_DNA"/>
</dbReference>
<reference evidence="3" key="1">
    <citation type="submission" date="2024-07" db="EMBL/GenBank/DDBJ databases">
        <title>Two chromosome-level genome assemblies of Korean endemic species Abeliophyllum distichum and Forsythia ovata (Oleaceae).</title>
        <authorList>
            <person name="Jang H."/>
        </authorList>
    </citation>
    <scope>NUCLEOTIDE SEQUENCE [LARGE SCALE GENOMIC DNA]</scope>
</reference>
<evidence type="ECO:0000313" key="2">
    <source>
        <dbReference type="EMBL" id="KAL2494006.1"/>
    </source>
</evidence>
<comment type="caution">
    <text evidence="2">The sequence shown here is derived from an EMBL/GenBank/DDBJ whole genome shotgun (WGS) entry which is preliminary data.</text>
</comment>
<keyword evidence="3" id="KW-1185">Reference proteome</keyword>
<name>A0ABD1RZX0_9LAMI</name>
<proteinExistence type="predicted"/>
<feature type="compositionally biased region" description="Polar residues" evidence="1">
    <location>
        <begin position="43"/>
        <end position="54"/>
    </location>
</feature>
<feature type="compositionally biased region" description="Polar residues" evidence="1">
    <location>
        <begin position="74"/>
        <end position="84"/>
    </location>
</feature>